<proteinExistence type="predicted"/>
<dbReference type="OrthoDB" id="5421104at2"/>
<evidence type="ECO:0000256" key="3">
    <source>
        <dbReference type="ARBA" id="ARBA00023136"/>
    </source>
</evidence>
<evidence type="ECO:0000313" key="7">
    <source>
        <dbReference type="Proteomes" id="UP000006055"/>
    </source>
</evidence>
<feature type="transmembrane region" description="Helical" evidence="4">
    <location>
        <begin position="138"/>
        <end position="156"/>
    </location>
</feature>
<keyword evidence="7" id="KW-1185">Reference proteome</keyword>
<dbReference type="SUPFAM" id="SSF103473">
    <property type="entry name" value="MFS general substrate transporter"/>
    <property type="match status" value="1"/>
</dbReference>
<keyword evidence="3 4" id="KW-0472">Membrane</keyword>
<evidence type="ECO:0000256" key="2">
    <source>
        <dbReference type="ARBA" id="ARBA00022989"/>
    </source>
</evidence>
<keyword evidence="1 4" id="KW-0812">Transmembrane</keyword>
<dbReference type="PANTHER" id="PTHR23531">
    <property type="entry name" value="QUINOLENE RESISTANCE PROTEIN NORA"/>
    <property type="match status" value="1"/>
</dbReference>
<dbReference type="InterPro" id="IPR036259">
    <property type="entry name" value="MFS_trans_sf"/>
</dbReference>
<name>I4CCZ3_DESTA</name>
<dbReference type="Proteomes" id="UP000006055">
    <property type="component" value="Chromosome"/>
</dbReference>
<feature type="transmembrane region" description="Helical" evidence="4">
    <location>
        <begin position="168"/>
        <end position="186"/>
    </location>
</feature>
<evidence type="ECO:0000313" key="6">
    <source>
        <dbReference type="EMBL" id="AFM27434.1"/>
    </source>
</evidence>
<dbReference type="HOGENOM" id="CLU_001265_10_13_7"/>
<dbReference type="KEGG" id="dti:Desti_4818"/>
<feature type="transmembrane region" description="Helical" evidence="4">
    <location>
        <begin position="15"/>
        <end position="36"/>
    </location>
</feature>
<feature type="transmembrane region" description="Helical" evidence="4">
    <location>
        <begin position="108"/>
        <end position="126"/>
    </location>
</feature>
<feature type="transmembrane region" description="Helical" evidence="4">
    <location>
        <begin position="249"/>
        <end position="267"/>
    </location>
</feature>
<feature type="transmembrane region" description="Helical" evidence="4">
    <location>
        <begin position="79"/>
        <end position="96"/>
    </location>
</feature>
<dbReference type="RefSeq" id="WP_014812541.1">
    <property type="nucleotide sequence ID" value="NC_018025.1"/>
</dbReference>
<organism evidence="6 7">
    <name type="scientific">Desulfomonile tiedjei (strain ATCC 49306 / DSM 6799 / DCB-1)</name>
    <dbReference type="NCBI Taxonomy" id="706587"/>
    <lineage>
        <taxon>Bacteria</taxon>
        <taxon>Pseudomonadati</taxon>
        <taxon>Thermodesulfobacteriota</taxon>
        <taxon>Desulfomonilia</taxon>
        <taxon>Desulfomonilales</taxon>
        <taxon>Desulfomonilaceae</taxon>
        <taxon>Desulfomonile</taxon>
    </lineage>
</organism>
<dbReference type="PROSITE" id="PS50850">
    <property type="entry name" value="MFS"/>
    <property type="match status" value="1"/>
</dbReference>
<dbReference type="PANTHER" id="PTHR23531:SF1">
    <property type="entry name" value="QUINOLENE RESISTANCE PROTEIN NORA"/>
    <property type="match status" value="1"/>
</dbReference>
<accession>I4CCZ3</accession>
<dbReference type="eggNOG" id="COG2814">
    <property type="taxonomic scope" value="Bacteria"/>
</dbReference>
<feature type="transmembrane region" description="Helical" evidence="4">
    <location>
        <begin position="48"/>
        <end position="67"/>
    </location>
</feature>
<sequence>MGVPEKTNFLFSREFITLNAITFLTYCNIAVFFQFHEYLGTLPIARDRFGILISLFALSAVIARPLVSPFLNPSNSGKWIGISSVLVIGSLWLYSFADDFFTMACVRLLHGAVHTILAVAVLSRMVGFIPRERSGQAFGLLFVVVLLPYAVVPPVLEPLTRGLGGFGHVLEFSAACMALVFPLLWLGNRKSPITTLPAAESISLRETLHNLKDFRLLMVFLIAVIVWTAFTPVFYFLKGFGEKLGIDNPGWFFTLSTLTEIFVRITAGSVFDKFDKVKLLLGSLLWTGLGYAVLSQVSGEWGLYALGLALGIGWGISMPLLSSLTFDYSQPRFRAVNSNLTMQMFQLGFFLGPALGDATLVHWGYETLYLVCSGVMIIGTVAGLMLIWHPKRFALENR</sequence>
<dbReference type="EMBL" id="CP003360">
    <property type="protein sequence ID" value="AFM27434.1"/>
    <property type="molecule type" value="Genomic_DNA"/>
</dbReference>
<feature type="transmembrane region" description="Helical" evidence="4">
    <location>
        <begin position="368"/>
        <end position="388"/>
    </location>
</feature>
<dbReference type="InterPro" id="IPR052714">
    <property type="entry name" value="MFS_Exporter"/>
</dbReference>
<evidence type="ECO:0000259" key="5">
    <source>
        <dbReference type="PROSITE" id="PS50850"/>
    </source>
</evidence>
<dbReference type="GO" id="GO:0022857">
    <property type="term" value="F:transmembrane transporter activity"/>
    <property type="evidence" value="ECO:0007669"/>
    <property type="project" value="InterPro"/>
</dbReference>
<feature type="transmembrane region" description="Helical" evidence="4">
    <location>
        <begin position="303"/>
        <end position="324"/>
    </location>
</feature>
<reference evidence="7" key="1">
    <citation type="submission" date="2012-06" db="EMBL/GenBank/DDBJ databases">
        <title>Complete sequence of chromosome of Desulfomonile tiedjei DSM 6799.</title>
        <authorList>
            <person name="Lucas S."/>
            <person name="Copeland A."/>
            <person name="Lapidus A."/>
            <person name="Glavina del Rio T."/>
            <person name="Dalin E."/>
            <person name="Tice H."/>
            <person name="Bruce D."/>
            <person name="Goodwin L."/>
            <person name="Pitluck S."/>
            <person name="Peters L."/>
            <person name="Ovchinnikova G."/>
            <person name="Zeytun A."/>
            <person name="Lu M."/>
            <person name="Kyrpides N."/>
            <person name="Mavromatis K."/>
            <person name="Ivanova N."/>
            <person name="Brettin T."/>
            <person name="Detter J.C."/>
            <person name="Han C."/>
            <person name="Larimer F."/>
            <person name="Land M."/>
            <person name="Hauser L."/>
            <person name="Markowitz V."/>
            <person name="Cheng J.-F."/>
            <person name="Hugenholtz P."/>
            <person name="Woyke T."/>
            <person name="Wu D."/>
            <person name="Spring S."/>
            <person name="Schroeder M."/>
            <person name="Brambilla E."/>
            <person name="Klenk H.-P."/>
            <person name="Eisen J.A."/>
        </authorList>
    </citation>
    <scope>NUCLEOTIDE SEQUENCE [LARGE SCALE GENOMIC DNA]</scope>
    <source>
        <strain evidence="7">ATCC 49306 / DSM 6799 / DCB-1</strain>
    </source>
</reference>
<keyword evidence="2 4" id="KW-1133">Transmembrane helix</keyword>
<dbReference type="AlphaFoldDB" id="I4CCZ3"/>
<dbReference type="Gene3D" id="1.20.1250.20">
    <property type="entry name" value="MFS general substrate transporter like domains"/>
    <property type="match status" value="2"/>
</dbReference>
<dbReference type="STRING" id="706587.Desti_4818"/>
<dbReference type="InterPro" id="IPR020846">
    <property type="entry name" value="MFS_dom"/>
</dbReference>
<dbReference type="InterPro" id="IPR011701">
    <property type="entry name" value="MFS"/>
</dbReference>
<protein>
    <submittedName>
        <fullName evidence="6">Arabinose efflux permease family protein</fullName>
    </submittedName>
</protein>
<feature type="transmembrane region" description="Helical" evidence="4">
    <location>
        <begin position="279"/>
        <end position="297"/>
    </location>
</feature>
<evidence type="ECO:0000256" key="4">
    <source>
        <dbReference type="SAM" id="Phobius"/>
    </source>
</evidence>
<evidence type="ECO:0000256" key="1">
    <source>
        <dbReference type="ARBA" id="ARBA00022692"/>
    </source>
</evidence>
<dbReference type="Pfam" id="PF07690">
    <property type="entry name" value="MFS_1"/>
    <property type="match status" value="2"/>
</dbReference>
<feature type="domain" description="Major facilitator superfamily (MFS) profile" evidence="5">
    <location>
        <begin position="207"/>
        <end position="398"/>
    </location>
</feature>
<gene>
    <name evidence="6" type="ordered locus">Desti_4818</name>
</gene>
<feature type="transmembrane region" description="Helical" evidence="4">
    <location>
        <begin position="214"/>
        <end position="237"/>
    </location>
</feature>